<organism evidence="12 13">
    <name type="scientific">Sparassis crispa</name>
    <dbReference type="NCBI Taxonomy" id="139825"/>
    <lineage>
        <taxon>Eukaryota</taxon>
        <taxon>Fungi</taxon>
        <taxon>Dikarya</taxon>
        <taxon>Basidiomycota</taxon>
        <taxon>Agaricomycotina</taxon>
        <taxon>Agaricomycetes</taxon>
        <taxon>Polyporales</taxon>
        <taxon>Sparassidaceae</taxon>
        <taxon>Sparassis</taxon>
    </lineage>
</organism>
<evidence type="ECO:0000256" key="8">
    <source>
        <dbReference type="ARBA" id="ARBA00048679"/>
    </source>
</evidence>
<dbReference type="PROSITE" id="PS00108">
    <property type="entry name" value="PROTEIN_KINASE_ST"/>
    <property type="match status" value="1"/>
</dbReference>
<accession>A0A401GRH2</accession>
<dbReference type="InterPro" id="IPR011009">
    <property type="entry name" value="Kinase-like_dom_sf"/>
</dbReference>
<evidence type="ECO:0000259" key="11">
    <source>
        <dbReference type="PROSITE" id="PS50011"/>
    </source>
</evidence>
<comment type="catalytic activity">
    <reaction evidence="7">
        <text>L-threonyl-[protein] + ATP = O-phospho-L-threonyl-[protein] + ADP + H(+)</text>
        <dbReference type="Rhea" id="RHEA:46608"/>
        <dbReference type="Rhea" id="RHEA-COMP:11060"/>
        <dbReference type="Rhea" id="RHEA-COMP:11605"/>
        <dbReference type="ChEBI" id="CHEBI:15378"/>
        <dbReference type="ChEBI" id="CHEBI:30013"/>
        <dbReference type="ChEBI" id="CHEBI:30616"/>
        <dbReference type="ChEBI" id="CHEBI:61977"/>
        <dbReference type="ChEBI" id="CHEBI:456216"/>
        <dbReference type="EC" id="2.7.11.1"/>
    </reaction>
</comment>
<dbReference type="InParanoid" id="A0A401GRH2"/>
<feature type="domain" description="Protein kinase" evidence="11">
    <location>
        <begin position="111"/>
        <end position="477"/>
    </location>
</feature>
<evidence type="ECO:0000256" key="3">
    <source>
        <dbReference type="ARBA" id="ARBA00022679"/>
    </source>
</evidence>
<dbReference type="STRING" id="139825.A0A401GRH2"/>
<keyword evidence="6 9" id="KW-0067">ATP-binding</keyword>
<evidence type="ECO:0000256" key="9">
    <source>
        <dbReference type="PROSITE-ProRule" id="PRU10141"/>
    </source>
</evidence>
<dbReference type="AlphaFoldDB" id="A0A401GRH2"/>
<evidence type="ECO:0000313" key="13">
    <source>
        <dbReference type="Proteomes" id="UP000287166"/>
    </source>
</evidence>
<protein>
    <recommendedName>
        <fullName evidence="1">non-specific serine/threonine protein kinase</fullName>
        <ecNumber evidence="1">2.7.11.1</ecNumber>
    </recommendedName>
</protein>
<dbReference type="GO" id="GO:0050684">
    <property type="term" value="P:regulation of mRNA processing"/>
    <property type="evidence" value="ECO:0007669"/>
    <property type="project" value="TreeGrafter"/>
</dbReference>
<dbReference type="GO" id="GO:0005737">
    <property type="term" value="C:cytoplasm"/>
    <property type="evidence" value="ECO:0007669"/>
    <property type="project" value="TreeGrafter"/>
</dbReference>
<dbReference type="PANTHER" id="PTHR47634:SF9">
    <property type="entry name" value="PROTEIN KINASE DOMAIN-CONTAINING PROTEIN-RELATED"/>
    <property type="match status" value="1"/>
</dbReference>
<dbReference type="Proteomes" id="UP000287166">
    <property type="component" value="Unassembled WGS sequence"/>
</dbReference>
<dbReference type="InterPro" id="IPR051334">
    <property type="entry name" value="SRPK"/>
</dbReference>
<feature type="binding site" evidence="9">
    <location>
        <position position="144"/>
    </location>
    <ligand>
        <name>ATP</name>
        <dbReference type="ChEBI" id="CHEBI:30616"/>
    </ligand>
</feature>
<dbReference type="GO" id="GO:0004674">
    <property type="term" value="F:protein serine/threonine kinase activity"/>
    <property type="evidence" value="ECO:0007669"/>
    <property type="project" value="UniProtKB-KW"/>
</dbReference>
<evidence type="ECO:0000256" key="10">
    <source>
        <dbReference type="RuleBase" id="RU000304"/>
    </source>
</evidence>
<dbReference type="InterPro" id="IPR008271">
    <property type="entry name" value="Ser/Thr_kinase_AS"/>
</dbReference>
<dbReference type="Gene3D" id="1.10.510.10">
    <property type="entry name" value="Transferase(Phosphotransferase) domain 1"/>
    <property type="match status" value="1"/>
</dbReference>
<dbReference type="SMART" id="SM00220">
    <property type="entry name" value="S_TKc"/>
    <property type="match status" value="1"/>
</dbReference>
<keyword evidence="5 12" id="KW-0418">Kinase</keyword>
<keyword evidence="3" id="KW-0808">Transferase</keyword>
<dbReference type="GO" id="GO:0005634">
    <property type="term" value="C:nucleus"/>
    <property type="evidence" value="ECO:0007669"/>
    <property type="project" value="TreeGrafter"/>
</dbReference>
<gene>
    <name evidence="12" type="ORF">SCP_0607300</name>
</gene>
<evidence type="ECO:0000256" key="2">
    <source>
        <dbReference type="ARBA" id="ARBA00022527"/>
    </source>
</evidence>
<dbReference type="EC" id="2.7.11.1" evidence="1"/>
<comment type="catalytic activity">
    <reaction evidence="8">
        <text>L-seryl-[protein] + ATP = O-phospho-L-seryl-[protein] + ADP + H(+)</text>
        <dbReference type="Rhea" id="RHEA:17989"/>
        <dbReference type="Rhea" id="RHEA-COMP:9863"/>
        <dbReference type="Rhea" id="RHEA-COMP:11604"/>
        <dbReference type="ChEBI" id="CHEBI:15378"/>
        <dbReference type="ChEBI" id="CHEBI:29999"/>
        <dbReference type="ChEBI" id="CHEBI:30616"/>
        <dbReference type="ChEBI" id="CHEBI:83421"/>
        <dbReference type="ChEBI" id="CHEBI:456216"/>
        <dbReference type="EC" id="2.7.11.1"/>
    </reaction>
</comment>
<proteinExistence type="inferred from homology"/>
<evidence type="ECO:0000313" key="12">
    <source>
        <dbReference type="EMBL" id="GBE84750.1"/>
    </source>
</evidence>
<dbReference type="GO" id="GO:0005524">
    <property type="term" value="F:ATP binding"/>
    <property type="evidence" value="ECO:0007669"/>
    <property type="project" value="UniProtKB-UniRule"/>
</dbReference>
<keyword evidence="2 10" id="KW-0723">Serine/threonine-protein kinase</keyword>
<dbReference type="Pfam" id="PF00069">
    <property type="entry name" value="Pkinase"/>
    <property type="match status" value="1"/>
</dbReference>
<name>A0A401GRH2_9APHY</name>
<dbReference type="InterPro" id="IPR017441">
    <property type="entry name" value="Protein_kinase_ATP_BS"/>
</dbReference>
<evidence type="ECO:0000256" key="6">
    <source>
        <dbReference type="ARBA" id="ARBA00022840"/>
    </source>
</evidence>
<evidence type="ECO:0000256" key="1">
    <source>
        <dbReference type="ARBA" id="ARBA00012513"/>
    </source>
</evidence>
<dbReference type="SUPFAM" id="SSF56112">
    <property type="entry name" value="Protein kinase-like (PK-like)"/>
    <property type="match status" value="1"/>
</dbReference>
<dbReference type="GeneID" id="38781667"/>
<comment type="similarity">
    <text evidence="10">Belongs to the protein kinase superfamily.</text>
</comment>
<sequence length="479" mass="53494">MKARRSVLGSFVKVRNQYGNLQLKPPLFLRHSSSSHSRESHPVMSNKVVQNPSSLAAPESTGTLTATVEDAAVVVEYPEEPVGIPAALLPSDVPAFMEVHIGDEIGPQGRYAIVRKLGYGSFSSVWLARDVSRQSASSKYVAIKILTGQATRLVHTGIIREARVLQYINLRSKFRHGGDKCVKLYDTFICETARNDTGPHQCLVTEVLGMDLNHFRDQYPGRALPLPLLKLLLQHLLTSLDFIHFGCTVTHTDLKPDNIMLASPFSDEQIMRILKEDPPKYYPPVLVLGREVRPIVSQPLPALQVPMDQLVFKLADFGHAQICEEEVTNDISPRALRAPEVILQCGWNFKVDVWAVGCLTFELLTGSQLFTPEDNAAEGTTADDDHLLRIMKIQGCPFPTEFLAESHNRDLFLNADGTLIRIPSKSDARTIAERIRDSKTVEDSRELMNAAAFIERCLQYVPEDRPDPIELLEDPWLQG</sequence>
<evidence type="ECO:0000256" key="4">
    <source>
        <dbReference type="ARBA" id="ARBA00022741"/>
    </source>
</evidence>
<dbReference type="RefSeq" id="XP_027615663.1">
    <property type="nucleotide sequence ID" value="XM_027759862.1"/>
</dbReference>
<dbReference type="Gene3D" id="3.30.200.20">
    <property type="entry name" value="Phosphorylase Kinase, domain 1"/>
    <property type="match status" value="1"/>
</dbReference>
<keyword evidence="13" id="KW-1185">Reference proteome</keyword>
<reference evidence="12 13" key="1">
    <citation type="journal article" date="2018" name="Sci. Rep.">
        <title>Genome sequence of the cauliflower mushroom Sparassis crispa (Hanabiratake) and its association with beneficial usage.</title>
        <authorList>
            <person name="Kiyama R."/>
            <person name="Furutani Y."/>
            <person name="Kawaguchi K."/>
            <person name="Nakanishi T."/>
        </authorList>
    </citation>
    <scope>NUCLEOTIDE SEQUENCE [LARGE SCALE GENOMIC DNA]</scope>
</reference>
<dbReference type="EMBL" id="BFAD01000006">
    <property type="protein sequence ID" value="GBE84750.1"/>
    <property type="molecule type" value="Genomic_DNA"/>
</dbReference>
<dbReference type="GO" id="GO:0000245">
    <property type="term" value="P:spliceosomal complex assembly"/>
    <property type="evidence" value="ECO:0007669"/>
    <property type="project" value="TreeGrafter"/>
</dbReference>
<evidence type="ECO:0000256" key="5">
    <source>
        <dbReference type="ARBA" id="ARBA00022777"/>
    </source>
</evidence>
<dbReference type="PROSITE" id="PS50011">
    <property type="entry name" value="PROTEIN_KINASE_DOM"/>
    <property type="match status" value="1"/>
</dbReference>
<comment type="caution">
    <text evidence="12">The sequence shown here is derived from an EMBL/GenBank/DDBJ whole genome shotgun (WGS) entry which is preliminary data.</text>
</comment>
<dbReference type="InterPro" id="IPR000719">
    <property type="entry name" value="Prot_kinase_dom"/>
</dbReference>
<dbReference type="PANTHER" id="PTHR47634">
    <property type="entry name" value="PROTEIN KINASE DOMAIN-CONTAINING PROTEIN-RELATED"/>
    <property type="match status" value="1"/>
</dbReference>
<evidence type="ECO:0000256" key="7">
    <source>
        <dbReference type="ARBA" id="ARBA00047899"/>
    </source>
</evidence>
<keyword evidence="4 9" id="KW-0547">Nucleotide-binding</keyword>
<dbReference type="OrthoDB" id="5979581at2759"/>
<dbReference type="PROSITE" id="PS00107">
    <property type="entry name" value="PROTEIN_KINASE_ATP"/>
    <property type="match status" value="1"/>
</dbReference>